<dbReference type="InterPro" id="IPR029057">
    <property type="entry name" value="PRTase-like"/>
</dbReference>
<dbReference type="RefSeq" id="XP_064765803.1">
    <property type="nucleotide sequence ID" value="XM_064913653.1"/>
</dbReference>
<sequence>MRKSKIFVGSSHPELGKLVCERLGVQEGKCTLQKFANGETSVSMGESVRDEDVYIVQSGSSRINDDIMELMIMIAACRGGSANKITAVVPYFPYSKQSKMKKHRGAITARMIANLLTMSGADHVITMDLHAAQMQGFFTKPVDNLHAGPTLARWIRHNVPDWRDAVVVSKNPGGTKRVTALADALKIDFAMIHTDRRRRNVFPISRASPTILEEEEDQEEDHMSMSEIRSARVVQGHVVDDDYEAPIEESTEGSHSELDPMQSSIYSIASQTDLALGGTIDAVESDDEDNFEQMDAERMITLVGDVKDRTAIIVDDMIDRPGSFIAAAEHCRKNCGAKSVYVIATHGVFGDDTLEEMEKSRCIDWIVVTNTFPIPSARRNSHNKLIVIDISPILAECMRRNHYGESISALFDHYMTL</sequence>
<evidence type="ECO:0000256" key="3">
    <source>
        <dbReference type="ARBA" id="ARBA00022679"/>
    </source>
</evidence>
<keyword evidence="6" id="KW-0547">Nucleotide-binding</keyword>
<keyword evidence="5" id="KW-0545">Nucleotide biosynthesis</keyword>
<dbReference type="PANTHER" id="PTHR10210:SF57">
    <property type="entry name" value="RIBOSE-PHOSPHATE DIPHOSPHOKINASE"/>
    <property type="match status" value="1"/>
</dbReference>
<evidence type="ECO:0000256" key="2">
    <source>
        <dbReference type="ARBA" id="ARBA00013247"/>
    </source>
</evidence>
<dbReference type="Pfam" id="PF13793">
    <property type="entry name" value="Pribosyltran_N"/>
    <property type="match status" value="1"/>
</dbReference>
<keyword evidence="3" id="KW-0808">Transferase</keyword>
<evidence type="ECO:0000256" key="6">
    <source>
        <dbReference type="ARBA" id="ARBA00022741"/>
    </source>
</evidence>
<feature type="domain" description="Ribose-phosphate pyrophosphokinase N-terminal" evidence="11">
    <location>
        <begin position="5"/>
        <end position="120"/>
    </location>
</feature>
<dbReference type="CDD" id="cd06223">
    <property type="entry name" value="PRTases_typeI"/>
    <property type="match status" value="1"/>
</dbReference>
<accession>A0ABR1EYU9</accession>
<dbReference type="InterPro" id="IPR000842">
    <property type="entry name" value="PRib_PP_synth_CS"/>
</dbReference>
<comment type="catalytic activity">
    <reaction evidence="10">
        <text>D-ribose 5-phosphate + ATP = 5-phospho-alpha-D-ribose 1-diphosphate + AMP + H(+)</text>
        <dbReference type="Rhea" id="RHEA:15609"/>
        <dbReference type="ChEBI" id="CHEBI:15378"/>
        <dbReference type="ChEBI" id="CHEBI:30616"/>
        <dbReference type="ChEBI" id="CHEBI:58017"/>
        <dbReference type="ChEBI" id="CHEBI:78346"/>
        <dbReference type="ChEBI" id="CHEBI:456215"/>
        <dbReference type="EC" id="2.7.6.1"/>
    </reaction>
</comment>
<evidence type="ECO:0000256" key="9">
    <source>
        <dbReference type="ARBA" id="ARBA00022842"/>
    </source>
</evidence>
<dbReference type="GeneID" id="90039165"/>
<gene>
    <name evidence="12" type="ORF">BZA70DRAFT_284922</name>
</gene>
<dbReference type="PROSITE" id="PS00114">
    <property type="entry name" value="PRPP_SYNTHASE"/>
    <property type="match status" value="1"/>
</dbReference>
<evidence type="ECO:0000256" key="5">
    <source>
        <dbReference type="ARBA" id="ARBA00022727"/>
    </source>
</evidence>
<keyword evidence="13" id="KW-1185">Reference proteome</keyword>
<evidence type="ECO:0000256" key="1">
    <source>
        <dbReference type="ARBA" id="ARBA00006478"/>
    </source>
</evidence>
<dbReference type="SMART" id="SM01400">
    <property type="entry name" value="Pribosyltran_N"/>
    <property type="match status" value="1"/>
</dbReference>
<evidence type="ECO:0000256" key="8">
    <source>
        <dbReference type="ARBA" id="ARBA00022840"/>
    </source>
</evidence>
<dbReference type="PANTHER" id="PTHR10210">
    <property type="entry name" value="RIBOSE-PHOSPHATE DIPHOSPHOKINASE FAMILY MEMBER"/>
    <property type="match status" value="1"/>
</dbReference>
<keyword evidence="7" id="KW-0418">Kinase</keyword>
<proteinExistence type="inferred from homology"/>
<keyword evidence="9" id="KW-0460">Magnesium</keyword>
<keyword evidence="4" id="KW-0479">Metal-binding</keyword>
<keyword evidence="8" id="KW-0067">ATP-binding</keyword>
<dbReference type="InterPro" id="IPR005946">
    <property type="entry name" value="Rib-P_diPkinase"/>
</dbReference>
<evidence type="ECO:0000259" key="11">
    <source>
        <dbReference type="Pfam" id="PF13793"/>
    </source>
</evidence>
<dbReference type="EC" id="2.7.6.1" evidence="2"/>
<evidence type="ECO:0000256" key="4">
    <source>
        <dbReference type="ARBA" id="ARBA00022723"/>
    </source>
</evidence>
<organism evidence="12 13">
    <name type="scientific">Myxozyma melibiosi</name>
    <dbReference type="NCBI Taxonomy" id="54550"/>
    <lineage>
        <taxon>Eukaryota</taxon>
        <taxon>Fungi</taxon>
        <taxon>Dikarya</taxon>
        <taxon>Ascomycota</taxon>
        <taxon>Saccharomycotina</taxon>
        <taxon>Lipomycetes</taxon>
        <taxon>Lipomycetales</taxon>
        <taxon>Lipomycetaceae</taxon>
        <taxon>Myxozyma</taxon>
    </lineage>
</organism>
<comment type="similarity">
    <text evidence="1">Belongs to the ribose-phosphate pyrophosphokinase family.</text>
</comment>
<dbReference type="EMBL" id="JBBJBU010000015">
    <property type="protein sequence ID" value="KAK7202770.1"/>
    <property type="molecule type" value="Genomic_DNA"/>
</dbReference>
<dbReference type="Pfam" id="PF14572">
    <property type="entry name" value="Pribosyl_synth"/>
    <property type="match status" value="1"/>
</dbReference>
<evidence type="ECO:0000256" key="7">
    <source>
        <dbReference type="ARBA" id="ARBA00022777"/>
    </source>
</evidence>
<evidence type="ECO:0000256" key="10">
    <source>
        <dbReference type="ARBA" id="ARBA00049535"/>
    </source>
</evidence>
<comment type="caution">
    <text evidence="12">The sequence shown here is derived from an EMBL/GenBank/DDBJ whole genome shotgun (WGS) entry which is preliminary data.</text>
</comment>
<dbReference type="NCBIfam" id="TIGR01251">
    <property type="entry name" value="ribP_PPkin"/>
    <property type="match status" value="1"/>
</dbReference>
<dbReference type="InterPro" id="IPR029099">
    <property type="entry name" value="Pribosyltran_N"/>
</dbReference>
<evidence type="ECO:0000313" key="13">
    <source>
        <dbReference type="Proteomes" id="UP001498771"/>
    </source>
</evidence>
<dbReference type="InterPro" id="IPR000836">
    <property type="entry name" value="PRTase_dom"/>
</dbReference>
<name>A0ABR1EYU9_9ASCO</name>
<dbReference type="Gene3D" id="3.40.50.2020">
    <property type="match status" value="4"/>
</dbReference>
<reference evidence="12 13" key="1">
    <citation type="submission" date="2024-03" db="EMBL/GenBank/DDBJ databases">
        <title>Genome-scale model development and genomic sequencing of the oleaginous clade Lipomyces.</title>
        <authorList>
            <consortium name="Lawrence Berkeley National Laboratory"/>
            <person name="Czajka J.J."/>
            <person name="Han Y."/>
            <person name="Kim J."/>
            <person name="Mondo S.J."/>
            <person name="Hofstad B.A."/>
            <person name="Robles A."/>
            <person name="Haridas S."/>
            <person name="Riley R."/>
            <person name="LaButti K."/>
            <person name="Pangilinan J."/>
            <person name="Andreopoulos W."/>
            <person name="Lipzen A."/>
            <person name="Yan J."/>
            <person name="Wang M."/>
            <person name="Ng V."/>
            <person name="Grigoriev I.V."/>
            <person name="Spatafora J.W."/>
            <person name="Magnuson J.K."/>
            <person name="Baker S.E."/>
            <person name="Pomraning K.R."/>
        </authorList>
    </citation>
    <scope>NUCLEOTIDE SEQUENCE [LARGE SCALE GENOMIC DNA]</scope>
    <source>
        <strain evidence="12 13">Phaff 52-87</strain>
    </source>
</reference>
<evidence type="ECO:0000313" key="12">
    <source>
        <dbReference type="EMBL" id="KAK7202770.1"/>
    </source>
</evidence>
<protein>
    <recommendedName>
        <fullName evidence="2">ribose-phosphate diphosphokinase</fullName>
        <ecNumber evidence="2">2.7.6.1</ecNumber>
    </recommendedName>
</protein>
<dbReference type="SUPFAM" id="SSF53271">
    <property type="entry name" value="PRTase-like"/>
    <property type="match status" value="2"/>
</dbReference>
<dbReference type="Proteomes" id="UP001498771">
    <property type="component" value="Unassembled WGS sequence"/>
</dbReference>